<dbReference type="Gene3D" id="3.20.20.70">
    <property type="entry name" value="Aldolase class I"/>
    <property type="match status" value="1"/>
</dbReference>
<dbReference type="InterPro" id="IPR002220">
    <property type="entry name" value="DapA-like"/>
</dbReference>
<dbReference type="EMBL" id="UINC01113237">
    <property type="protein sequence ID" value="SVC82707.1"/>
    <property type="molecule type" value="Genomic_DNA"/>
</dbReference>
<accession>A0A382QCD4</accession>
<dbReference type="CDD" id="cd00408">
    <property type="entry name" value="DHDPS-like"/>
    <property type="match status" value="1"/>
</dbReference>
<organism evidence="2">
    <name type="scientific">marine metagenome</name>
    <dbReference type="NCBI Taxonomy" id="408172"/>
    <lineage>
        <taxon>unclassified sequences</taxon>
        <taxon>metagenomes</taxon>
        <taxon>ecological metagenomes</taxon>
    </lineage>
</organism>
<protein>
    <recommendedName>
        <fullName evidence="3">Dihydrodipicolinate synthase family protein</fullName>
    </recommendedName>
</protein>
<dbReference type="GO" id="GO:0008840">
    <property type="term" value="F:4-hydroxy-tetrahydrodipicolinate synthase activity"/>
    <property type="evidence" value="ECO:0007669"/>
    <property type="project" value="TreeGrafter"/>
</dbReference>
<dbReference type="Pfam" id="PF00701">
    <property type="entry name" value="DHDPS"/>
    <property type="match status" value="1"/>
</dbReference>
<dbReference type="PANTHER" id="PTHR12128:SF66">
    <property type="entry name" value="4-HYDROXY-2-OXOGLUTARATE ALDOLASE, MITOCHONDRIAL"/>
    <property type="match status" value="1"/>
</dbReference>
<name>A0A382QCD4_9ZZZZ</name>
<evidence type="ECO:0000313" key="2">
    <source>
        <dbReference type="EMBL" id="SVC82707.1"/>
    </source>
</evidence>
<gene>
    <name evidence="2" type="ORF">METZ01_LOCUS335561</name>
</gene>
<dbReference type="SMART" id="SM01130">
    <property type="entry name" value="DHDPS"/>
    <property type="match status" value="1"/>
</dbReference>
<dbReference type="SUPFAM" id="SSF51569">
    <property type="entry name" value="Aldolase"/>
    <property type="match status" value="1"/>
</dbReference>
<sequence length="289" mass="32213">MPYIPKKEEIPIVAPTPTPFTKNDIPDYLSIEKNINKWNETSLDGFVLGSYGGEEFHLSEDEKIEIIKVVSATMSNKKFIIAGIDTASPTIALKLAEKYAHAGANMIRVRIPKIDKEKSNENVVGFFKTISDSSSIPVIVIHQPAISMDINLSPSELSEITHLDNIYSYIMSSNFRWESIVQSYLNAKVQLWACNGSLLLPSSMIGADGACLFFANWAPDLCRKIIKNVKDKKFEEAQKIQKSIIDADFIGSTKGVAALKKGLNLLGYSTTKPRRPTRELDLKETEELK</sequence>
<keyword evidence="1" id="KW-0456">Lyase</keyword>
<dbReference type="InterPro" id="IPR013785">
    <property type="entry name" value="Aldolase_TIM"/>
</dbReference>
<evidence type="ECO:0000256" key="1">
    <source>
        <dbReference type="ARBA" id="ARBA00023239"/>
    </source>
</evidence>
<dbReference type="PANTHER" id="PTHR12128">
    <property type="entry name" value="DIHYDRODIPICOLINATE SYNTHASE"/>
    <property type="match status" value="1"/>
</dbReference>
<dbReference type="AlphaFoldDB" id="A0A382QCD4"/>
<dbReference type="PIRSF" id="PIRSF001365">
    <property type="entry name" value="DHDPS"/>
    <property type="match status" value="1"/>
</dbReference>
<proteinExistence type="predicted"/>
<reference evidence="2" key="1">
    <citation type="submission" date="2018-05" db="EMBL/GenBank/DDBJ databases">
        <authorList>
            <person name="Lanie J.A."/>
            <person name="Ng W.-L."/>
            <person name="Kazmierczak K.M."/>
            <person name="Andrzejewski T.M."/>
            <person name="Davidsen T.M."/>
            <person name="Wayne K.J."/>
            <person name="Tettelin H."/>
            <person name="Glass J.I."/>
            <person name="Rusch D."/>
            <person name="Podicherti R."/>
            <person name="Tsui H.-C.T."/>
            <person name="Winkler M.E."/>
        </authorList>
    </citation>
    <scope>NUCLEOTIDE SEQUENCE</scope>
</reference>
<feature type="non-terminal residue" evidence="2">
    <location>
        <position position="289"/>
    </location>
</feature>
<evidence type="ECO:0008006" key="3">
    <source>
        <dbReference type="Google" id="ProtNLM"/>
    </source>
</evidence>